<evidence type="ECO:0000313" key="2">
    <source>
        <dbReference type="Proteomes" id="UP001230504"/>
    </source>
</evidence>
<dbReference type="GeneID" id="85449219"/>
<dbReference type="Proteomes" id="UP001230504">
    <property type="component" value="Unassembled WGS sequence"/>
</dbReference>
<protein>
    <submittedName>
        <fullName evidence="1">Uncharacterized protein</fullName>
    </submittedName>
</protein>
<accession>A0AAD8V3P3</accession>
<dbReference type="RefSeq" id="XP_060413061.1">
    <property type="nucleotide sequence ID" value="XM_060564979.1"/>
</dbReference>
<keyword evidence="2" id="KW-1185">Reference proteome</keyword>
<evidence type="ECO:0000313" key="1">
    <source>
        <dbReference type="EMBL" id="KAK1586103.1"/>
    </source>
</evidence>
<dbReference type="EMBL" id="JAHLJV010000038">
    <property type="protein sequence ID" value="KAK1586103.1"/>
    <property type="molecule type" value="Genomic_DNA"/>
</dbReference>
<organism evidence="1 2">
    <name type="scientific">Colletotrichum navitas</name>
    <dbReference type="NCBI Taxonomy" id="681940"/>
    <lineage>
        <taxon>Eukaryota</taxon>
        <taxon>Fungi</taxon>
        <taxon>Dikarya</taxon>
        <taxon>Ascomycota</taxon>
        <taxon>Pezizomycotina</taxon>
        <taxon>Sordariomycetes</taxon>
        <taxon>Hypocreomycetidae</taxon>
        <taxon>Glomerellales</taxon>
        <taxon>Glomerellaceae</taxon>
        <taxon>Colletotrichum</taxon>
        <taxon>Colletotrichum graminicola species complex</taxon>
    </lineage>
</organism>
<reference evidence="1" key="1">
    <citation type="submission" date="2021-06" db="EMBL/GenBank/DDBJ databases">
        <title>Comparative genomics, transcriptomics and evolutionary studies reveal genomic signatures of adaptation to plant cell wall in hemibiotrophic fungi.</title>
        <authorList>
            <consortium name="DOE Joint Genome Institute"/>
            <person name="Baroncelli R."/>
            <person name="Diaz J.F."/>
            <person name="Benocci T."/>
            <person name="Peng M."/>
            <person name="Battaglia E."/>
            <person name="Haridas S."/>
            <person name="Andreopoulos W."/>
            <person name="Labutti K."/>
            <person name="Pangilinan J."/>
            <person name="Floch G.L."/>
            <person name="Makela M.R."/>
            <person name="Henrissat B."/>
            <person name="Grigoriev I.V."/>
            <person name="Crouch J.A."/>
            <person name="De Vries R.P."/>
            <person name="Sukno S.A."/>
            <person name="Thon M.R."/>
        </authorList>
    </citation>
    <scope>NUCLEOTIDE SEQUENCE</scope>
    <source>
        <strain evidence="1">CBS 125086</strain>
    </source>
</reference>
<comment type="caution">
    <text evidence="1">The sequence shown here is derived from an EMBL/GenBank/DDBJ whole genome shotgun (WGS) entry which is preliminary data.</text>
</comment>
<name>A0AAD8V3P3_9PEZI</name>
<dbReference type="AlphaFoldDB" id="A0AAD8V3P3"/>
<sequence length="195" mass="22107">MSAPSGTTFMRETHYEYPDALLQCRKSTDGPIYKINAHEYSCGYFAICSCPKMKPEPDTAGKGLIFNVAISGYSDLHCDGLHHPLPGHTFCLVVGRTNEARQSCNPIDRFARKHVAEPTRRLMFRLGTNPDLQSLVAYDLVNTVSDLQLVTGLAVLVWRDQRCRRWQHIDVPLPDRHRPRVVLHARPPALARRHP</sequence>
<proteinExistence type="predicted"/>
<gene>
    <name evidence="1" type="ORF">LY79DRAFT_704315</name>
</gene>